<accession>A0A6J6Z769</accession>
<dbReference type="PANTHER" id="PTHR48111:SF36">
    <property type="entry name" value="TRANSCRIPTIONAL REGULATORY PROTEIN CUTR"/>
    <property type="match status" value="1"/>
</dbReference>
<dbReference type="CDD" id="cd00383">
    <property type="entry name" value="trans_reg_C"/>
    <property type="match status" value="1"/>
</dbReference>
<dbReference type="SMART" id="SM00862">
    <property type="entry name" value="Trans_reg_C"/>
    <property type="match status" value="1"/>
</dbReference>
<dbReference type="PROSITE" id="PS50110">
    <property type="entry name" value="RESPONSE_REGULATORY"/>
    <property type="match status" value="1"/>
</dbReference>
<evidence type="ECO:0000256" key="2">
    <source>
        <dbReference type="ARBA" id="ARBA00023015"/>
    </source>
</evidence>
<evidence type="ECO:0000259" key="5">
    <source>
        <dbReference type="PROSITE" id="PS50110"/>
    </source>
</evidence>
<dbReference type="GO" id="GO:0000976">
    <property type="term" value="F:transcription cis-regulatory region binding"/>
    <property type="evidence" value="ECO:0007669"/>
    <property type="project" value="TreeGrafter"/>
</dbReference>
<dbReference type="GO" id="GO:0005829">
    <property type="term" value="C:cytosol"/>
    <property type="evidence" value="ECO:0007669"/>
    <property type="project" value="TreeGrafter"/>
</dbReference>
<dbReference type="PROSITE" id="PS51755">
    <property type="entry name" value="OMPR_PHOB"/>
    <property type="match status" value="1"/>
</dbReference>
<dbReference type="GO" id="GO:0000156">
    <property type="term" value="F:phosphorelay response regulator activity"/>
    <property type="evidence" value="ECO:0007669"/>
    <property type="project" value="TreeGrafter"/>
</dbReference>
<evidence type="ECO:0000256" key="4">
    <source>
        <dbReference type="ARBA" id="ARBA00023163"/>
    </source>
</evidence>
<dbReference type="SMART" id="SM00448">
    <property type="entry name" value="REC"/>
    <property type="match status" value="1"/>
</dbReference>
<dbReference type="EMBL" id="CAFBLT010000001">
    <property type="protein sequence ID" value="CAB4878249.1"/>
    <property type="molecule type" value="Genomic_DNA"/>
</dbReference>
<dbReference type="PANTHER" id="PTHR48111">
    <property type="entry name" value="REGULATOR OF RPOS"/>
    <property type="match status" value="1"/>
</dbReference>
<name>A0A6J6Z769_9ZZZZ</name>
<dbReference type="InterPro" id="IPR036388">
    <property type="entry name" value="WH-like_DNA-bd_sf"/>
</dbReference>
<gene>
    <name evidence="7" type="ORF">UFOPK3164_00190</name>
    <name evidence="8" type="ORF">UFOPK3427_01273</name>
    <name evidence="9" type="ORF">UFOPK4112_00561</name>
</gene>
<dbReference type="InterPro" id="IPR001789">
    <property type="entry name" value="Sig_transdc_resp-reg_receiver"/>
</dbReference>
<dbReference type="Gene3D" id="1.10.10.10">
    <property type="entry name" value="Winged helix-like DNA-binding domain superfamily/Winged helix DNA-binding domain"/>
    <property type="match status" value="1"/>
</dbReference>
<dbReference type="InterPro" id="IPR039420">
    <property type="entry name" value="WalR-like"/>
</dbReference>
<dbReference type="AlphaFoldDB" id="A0A6J6Z769"/>
<evidence type="ECO:0000313" key="9">
    <source>
        <dbReference type="EMBL" id="CAB5015386.1"/>
    </source>
</evidence>
<dbReference type="FunFam" id="1.10.10.10:FF:000005">
    <property type="entry name" value="Two-component system response regulator"/>
    <property type="match status" value="1"/>
</dbReference>
<dbReference type="SUPFAM" id="SSF52172">
    <property type="entry name" value="CheY-like"/>
    <property type="match status" value="1"/>
</dbReference>
<evidence type="ECO:0000256" key="3">
    <source>
        <dbReference type="ARBA" id="ARBA00023125"/>
    </source>
</evidence>
<dbReference type="InterPro" id="IPR011006">
    <property type="entry name" value="CheY-like_superfamily"/>
</dbReference>
<reference evidence="7" key="1">
    <citation type="submission" date="2020-05" db="EMBL/GenBank/DDBJ databases">
        <authorList>
            <person name="Chiriac C."/>
            <person name="Salcher M."/>
            <person name="Ghai R."/>
            <person name="Kavagutti S V."/>
        </authorList>
    </citation>
    <scope>NUCLEOTIDE SEQUENCE</scope>
</reference>
<dbReference type="Pfam" id="PF00486">
    <property type="entry name" value="Trans_reg_C"/>
    <property type="match status" value="1"/>
</dbReference>
<dbReference type="GO" id="GO:0032993">
    <property type="term" value="C:protein-DNA complex"/>
    <property type="evidence" value="ECO:0007669"/>
    <property type="project" value="TreeGrafter"/>
</dbReference>
<organism evidence="7">
    <name type="scientific">freshwater metagenome</name>
    <dbReference type="NCBI Taxonomy" id="449393"/>
    <lineage>
        <taxon>unclassified sequences</taxon>
        <taxon>metagenomes</taxon>
        <taxon>ecological metagenomes</taxon>
    </lineage>
</organism>
<evidence type="ECO:0000256" key="1">
    <source>
        <dbReference type="ARBA" id="ARBA00022553"/>
    </source>
</evidence>
<dbReference type="Gene3D" id="3.40.50.2300">
    <property type="match status" value="1"/>
</dbReference>
<dbReference type="InterPro" id="IPR001867">
    <property type="entry name" value="OmpR/PhoB-type_DNA-bd"/>
</dbReference>
<keyword evidence="2" id="KW-0805">Transcription regulation</keyword>
<evidence type="ECO:0000313" key="8">
    <source>
        <dbReference type="EMBL" id="CAB4878249.1"/>
    </source>
</evidence>
<keyword evidence="1" id="KW-0597">Phosphoprotein</keyword>
<dbReference type="Pfam" id="PF00072">
    <property type="entry name" value="Response_reg"/>
    <property type="match status" value="1"/>
</dbReference>
<evidence type="ECO:0000259" key="6">
    <source>
        <dbReference type="PROSITE" id="PS51755"/>
    </source>
</evidence>
<sequence length="237" mass="26140">MESSTSRPRVGVMRVLVVEDEVHLGEAVRDGLIGEGFDVELVADGQLGIDRGKDPTFDVIVLDILLPKKNGFVVCEELRSAGVMTPILMLTAKDGELDEAEALDTGADDFLRKPFSFVVLVARLNALLRRGQRTVHEVLEAGDLTLDPGSYRVHRGEVVIELTQREFSILTVLMNAVGQTVSKADLLSSVWGDSFEGDPNIVEVYIGYLRKKIDQPFNRRSIQTVRGVGYRLDPSSE</sequence>
<dbReference type="EMBL" id="CAFBPM010000004">
    <property type="protein sequence ID" value="CAB5015386.1"/>
    <property type="molecule type" value="Genomic_DNA"/>
</dbReference>
<dbReference type="EMBL" id="CAFABE010000005">
    <property type="protein sequence ID" value="CAB4817651.1"/>
    <property type="molecule type" value="Genomic_DNA"/>
</dbReference>
<protein>
    <submittedName>
        <fullName evidence="7">Unannotated protein</fullName>
    </submittedName>
</protein>
<dbReference type="GO" id="GO:0006355">
    <property type="term" value="P:regulation of DNA-templated transcription"/>
    <property type="evidence" value="ECO:0007669"/>
    <property type="project" value="InterPro"/>
</dbReference>
<keyword evidence="3" id="KW-0238">DNA-binding</keyword>
<proteinExistence type="predicted"/>
<feature type="domain" description="Response regulatory" evidence="5">
    <location>
        <begin position="14"/>
        <end position="128"/>
    </location>
</feature>
<evidence type="ECO:0000313" key="7">
    <source>
        <dbReference type="EMBL" id="CAB4817651.1"/>
    </source>
</evidence>
<keyword evidence="4" id="KW-0804">Transcription</keyword>
<feature type="domain" description="OmpR/PhoB-type" evidence="6">
    <location>
        <begin position="136"/>
        <end position="234"/>
    </location>
</feature>